<dbReference type="RefSeq" id="WP_211925401.1">
    <property type="nucleotide sequence ID" value="NZ_JAGQFT020000006.1"/>
</dbReference>
<organism evidence="1">
    <name type="scientific">Coralloluteibacterium stylophorae</name>
    <dbReference type="NCBI Taxonomy" id="1776034"/>
    <lineage>
        <taxon>Bacteria</taxon>
        <taxon>Pseudomonadati</taxon>
        <taxon>Pseudomonadota</taxon>
        <taxon>Gammaproteobacteria</taxon>
        <taxon>Lysobacterales</taxon>
        <taxon>Lysobacteraceae</taxon>
        <taxon>Coralloluteibacterium</taxon>
    </lineage>
</organism>
<dbReference type="AlphaFoldDB" id="A0A8J7VQZ3"/>
<evidence type="ECO:0000313" key="3">
    <source>
        <dbReference type="Proteomes" id="UP000675747"/>
    </source>
</evidence>
<name>A0A8J7VQZ3_9GAMM</name>
<protein>
    <submittedName>
        <fullName evidence="1">Uncharacterized protein</fullName>
    </submittedName>
</protein>
<dbReference type="Proteomes" id="UP000675747">
    <property type="component" value="Unassembled WGS sequence"/>
</dbReference>
<accession>A0A8J7VQZ3</accession>
<dbReference type="EMBL" id="JAGQFT020000006">
    <property type="protein sequence ID" value="MBS7457703.1"/>
    <property type="molecule type" value="Genomic_DNA"/>
</dbReference>
<gene>
    <name evidence="2" type="ORF">KB893_011240</name>
    <name evidence="1" type="ORF">KB893_02685</name>
</gene>
<evidence type="ECO:0000313" key="2">
    <source>
        <dbReference type="EMBL" id="MBS7457703.1"/>
    </source>
</evidence>
<keyword evidence="3" id="KW-1185">Reference proteome</keyword>
<sequence>MRAWYAANRRHGVESSRAYRVENSDTISTARKASRRADPRREMLTNAKRRAARKGLPFALTLEDIRIPANCPVLGIPLEVCGKAFSDRSPSLDRLVPSLGYVPGNVEVISNRANLLKRDGSLEEVRAVLRYMKARCG</sequence>
<dbReference type="EMBL" id="JAGQFT010000010">
    <property type="protein sequence ID" value="MBR0561432.1"/>
    <property type="molecule type" value="Genomic_DNA"/>
</dbReference>
<reference evidence="2 3" key="1">
    <citation type="journal article" date="2021" name="Microbiol. Resour. Announc.">
        <title>Draft Genome Sequence of Coralloluteibacterium stylophorae LMG 29479T.</title>
        <authorList>
            <person name="Karlyshev A.V."/>
            <person name="Kudryashova E.B."/>
            <person name="Ariskina E.V."/>
            <person name="Conroy A.P."/>
            <person name="Abidueva E.Y."/>
        </authorList>
    </citation>
    <scope>NUCLEOTIDE SEQUENCE [LARGE SCALE GENOMIC DNA]</scope>
    <source>
        <strain evidence="2 3">LMG 29479</strain>
    </source>
</reference>
<evidence type="ECO:0000313" key="1">
    <source>
        <dbReference type="EMBL" id="MBR0561432.1"/>
    </source>
</evidence>
<reference evidence="1" key="2">
    <citation type="submission" date="2021-04" db="EMBL/GenBank/DDBJ databases">
        <authorList>
            <person name="Karlyshev A.V."/>
        </authorList>
    </citation>
    <scope>NUCLEOTIDE SEQUENCE</scope>
    <source>
        <strain evidence="1">LMG 29479</strain>
    </source>
</reference>
<comment type="caution">
    <text evidence="1">The sequence shown here is derived from an EMBL/GenBank/DDBJ whole genome shotgun (WGS) entry which is preliminary data.</text>
</comment>
<proteinExistence type="predicted"/>